<evidence type="ECO:0000313" key="3">
    <source>
        <dbReference type="Proteomes" id="UP001331761"/>
    </source>
</evidence>
<evidence type="ECO:0000256" key="1">
    <source>
        <dbReference type="SAM" id="MobiDB-lite"/>
    </source>
</evidence>
<sequence length="283" mass="32322">SDLGNGIDARQIIGPLMSPFMEMFEVMQQKVKARAYMDKIERDREDSPLSSSRSLFEMIERLQKPTTTPTPQPPLLERLLRPYIEPWQKQLDDLSKEMTGIALIPTTTTTTTTTPATTSLPSQSIIEKSLRMFFPYFDKEKRKTSDSPSPKLFDANMFEKLFFPRSKRENREKRQAPPTPILPGLPPPTLESLNPLRELEKPILELANPFTPNPLMSLFTTKQPLPELPASEKSKLPDLPLPRDILPEPQFKIQDPFYNPLFPNRKSKFFDLLAGGEATRILG</sequence>
<feature type="non-terminal residue" evidence="2">
    <location>
        <position position="1"/>
    </location>
</feature>
<protein>
    <submittedName>
        <fullName evidence="2">Uncharacterized protein</fullName>
    </submittedName>
</protein>
<accession>A0AAN8ICA6</accession>
<comment type="caution">
    <text evidence="2">The sequence shown here is derived from an EMBL/GenBank/DDBJ whole genome shotgun (WGS) entry which is preliminary data.</text>
</comment>
<name>A0AAN8ICA6_TRICO</name>
<reference evidence="2 3" key="1">
    <citation type="submission" date="2019-10" db="EMBL/GenBank/DDBJ databases">
        <title>Assembly and Annotation for the nematode Trichostrongylus colubriformis.</title>
        <authorList>
            <person name="Martin J."/>
        </authorList>
    </citation>
    <scope>NUCLEOTIDE SEQUENCE [LARGE SCALE GENOMIC DNA]</scope>
    <source>
        <strain evidence="2">G859</strain>
        <tissue evidence="2">Whole worm</tissue>
    </source>
</reference>
<feature type="compositionally biased region" description="Pro residues" evidence="1">
    <location>
        <begin position="177"/>
        <end position="188"/>
    </location>
</feature>
<dbReference type="Proteomes" id="UP001331761">
    <property type="component" value="Unassembled WGS sequence"/>
</dbReference>
<evidence type="ECO:0000313" key="2">
    <source>
        <dbReference type="EMBL" id="KAK5969059.1"/>
    </source>
</evidence>
<feature type="compositionally biased region" description="Basic and acidic residues" evidence="1">
    <location>
        <begin position="166"/>
        <end position="175"/>
    </location>
</feature>
<gene>
    <name evidence="2" type="ORF">GCK32_022164</name>
</gene>
<feature type="region of interest" description="Disordered" evidence="1">
    <location>
        <begin position="164"/>
        <end position="188"/>
    </location>
</feature>
<dbReference type="EMBL" id="WIXE01020648">
    <property type="protein sequence ID" value="KAK5969059.1"/>
    <property type="molecule type" value="Genomic_DNA"/>
</dbReference>
<proteinExistence type="predicted"/>
<dbReference type="AlphaFoldDB" id="A0AAN8ICA6"/>
<organism evidence="2 3">
    <name type="scientific">Trichostrongylus colubriformis</name>
    <name type="common">Black scour worm</name>
    <dbReference type="NCBI Taxonomy" id="6319"/>
    <lineage>
        <taxon>Eukaryota</taxon>
        <taxon>Metazoa</taxon>
        <taxon>Ecdysozoa</taxon>
        <taxon>Nematoda</taxon>
        <taxon>Chromadorea</taxon>
        <taxon>Rhabditida</taxon>
        <taxon>Rhabditina</taxon>
        <taxon>Rhabditomorpha</taxon>
        <taxon>Strongyloidea</taxon>
        <taxon>Trichostrongylidae</taxon>
        <taxon>Trichostrongylus</taxon>
    </lineage>
</organism>
<keyword evidence="3" id="KW-1185">Reference proteome</keyword>